<dbReference type="InParanoid" id="A0A0Q9WSC8"/>
<feature type="non-terminal residue" evidence="1">
    <location>
        <position position="1"/>
    </location>
</feature>
<dbReference type="OrthoDB" id="8059620at2759"/>
<feature type="non-terminal residue" evidence="1">
    <location>
        <position position="67"/>
    </location>
</feature>
<proteinExistence type="predicted"/>
<dbReference type="Proteomes" id="UP000007798">
    <property type="component" value="Unassembled WGS sequence"/>
</dbReference>
<evidence type="ECO:0000313" key="1">
    <source>
        <dbReference type="EMBL" id="KRF99166.1"/>
    </source>
</evidence>
<accession>A0A0Q9WSC8</accession>
<keyword evidence="2" id="KW-1185">Reference proteome</keyword>
<evidence type="ECO:0000313" key="2">
    <source>
        <dbReference type="Proteomes" id="UP000007798"/>
    </source>
</evidence>
<dbReference type="EMBL" id="CH964154">
    <property type="protein sequence ID" value="KRF99166.1"/>
    <property type="molecule type" value="Genomic_DNA"/>
</dbReference>
<name>A0A0Q9WSC8_DROWI</name>
<gene>
    <name evidence="1" type="primary">Dwil\GK27405</name>
    <name evidence="1" type="ORF">Dwil_GK27405</name>
</gene>
<sequence length="67" mass="7723">KKLLCVCRCLHLENHLPPEDPAWCHDKTPTTATKCCHDDFCNTRENYNDAIPGEREYCTTQTTTTTH</sequence>
<dbReference type="Gene3D" id="2.10.60.10">
    <property type="entry name" value="CD59"/>
    <property type="match status" value="1"/>
</dbReference>
<reference evidence="1 2" key="1">
    <citation type="journal article" date="2007" name="Nature">
        <title>Evolution of genes and genomes on the Drosophila phylogeny.</title>
        <authorList>
            <consortium name="Drosophila 12 Genomes Consortium"/>
            <person name="Clark A.G."/>
            <person name="Eisen M.B."/>
            <person name="Smith D.R."/>
            <person name="Bergman C.M."/>
            <person name="Oliver B."/>
            <person name="Markow T.A."/>
            <person name="Kaufman T.C."/>
            <person name="Kellis M."/>
            <person name="Gelbart W."/>
            <person name="Iyer V.N."/>
            <person name="Pollard D.A."/>
            <person name="Sackton T.B."/>
            <person name="Larracuente A.M."/>
            <person name="Singh N.D."/>
            <person name="Abad J.P."/>
            <person name="Abt D.N."/>
            <person name="Adryan B."/>
            <person name="Aguade M."/>
            <person name="Akashi H."/>
            <person name="Anderson W.W."/>
            <person name="Aquadro C.F."/>
            <person name="Ardell D.H."/>
            <person name="Arguello R."/>
            <person name="Artieri C.G."/>
            <person name="Barbash D.A."/>
            <person name="Barker D."/>
            <person name="Barsanti P."/>
            <person name="Batterham P."/>
            <person name="Batzoglou S."/>
            <person name="Begun D."/>
            <person name="Bhutkar A."/>
            <person name="Blanco E."/>
            <person name="Bosak S.A."/>
            <person name="Bradley R.K."/>
            <person name="Brand A.D."/>
            <person name="Brent M.R."/>
            <person name="Brooks A.N."/>
            <person name="Brown R.H."/>
            <person name="Butlin R.K."/>
            <person name="Caggese C."/>
            <person name="Calvi B.R."/>
            <person name="Bernardo de Carvalho A."/>
            <person name="Caspi A."/>
            <person name="Castrezana S."/>
            <person name="Celniker S.E."/>
            <person name="Chang J.L."/>
            <person name="Chapple C."/>
            <person name="Chatterji S."/>
            <person name="Chinwalla A."/>
            <person name="Civetta A."/>
            <person name="Clifton S.W."/>
            <person name="Comeron J.M."/>
            <person name="Costello J.C."/>
            <person name="Coyne J.A."/>
            <person name="Daub J."/>
            <person name="David R.G."/>
            <person name="Delcher A.L."/>
            <person name="Delehaunty K."/>
            <person name="Do C.B."/>
            <person name="Ebling H."/>
            <person name="Edwards K."/>
            <person name="Eickbush T."/>
            <person name="Evans J.D."/>
            <person name="Filipski A."/>
            <person name="Findeiss S."/>
            <person name="Freyhult E."/>
            <person name="Fulton L."/>
            <person name="Fulton R."/>
            <person name="Garcia A.C."/>
            <person name="Gardiner A."/>
            <person name="Garfield D.A."/>
            <person name="Garvin B.E."/>
            <person name="Gibson G."/>
            <person name="Gilbert D."/>
            <person name="Gnerre S."/>
            <person name="Godfrey J."/>
            <person name="Good R."/>
            <person name="Gotea V."/>
            <person name="Gravely B."/>
            <person name="Greenberg A.J."/>
            <person name="Griffiths-Jones S."/>
            <person name="Gross S."/>
            <person name="Guigo R."/>
            <person name="Gustafson E.A."/>
            <person name="Haerty W."/>
            <person name="Hahn M.W."/>
            <person name="Halligan D.L."/>
            <person name="Halpern A.L."/>
            <person name="Halter G.M."/>
            <person name="Han M.V."/>
            <person name="Heger A."/>
            <person name="Hillier L."/>
            <person name="Hinrichs A.S."/>
            <person name="Holmes I."/>
            <person name="Hoskins R.A."/>
            <person name="Hubisz M.J."/>
            <person name="Hultmark D."/>
            <person name="Huntley M.A."/>
            <person name="Jaffe D.B."/>
            <person name="Jagadeeshan S."/>
            <person name="Jeck W.R."/>
            <person name="Johnson J."/>
            <person name="Jones C.D."/>
            <person name="Jordan W.C."/>
            <person name="Karpen G.H."/>
            <person name="Kataoka E."/>
            <person name="Keightley P.D."/>
            <person name="Kheradpour P."/>
            <person name="Kirkness E.F."/>
            <person name="Koerich L.B."/>
            <person name="Kristiansen K."/>
            <person name="Kudrna D."/>
            <person name="Kulathinal R.J."/>
            <person name="Kumar S."/>
            <person name="Kwok R."/>
            <person name="Lander E."/>
            <person name="Langley C.H."/>
            <person name="Lapoint R."/>
            <person name="Lazzaro B.P."/>
            <person name="Lee S.J."/>
            <person name="Levesque L."/>
            <person name="Li R."/>
            <person name="Lin C.F."/>
            <person name="Lin M.F."/>
            <person name="Lindblad-Toh K."/>
            <person name="Llopart A."/>
            <person name="Long M."/>
            <person name="Low L."/>
            <person name="Lozovsky E."/>
            <person name="Lu J."/>
            <person name="Luo M."/>
            <person name="Machado C.A."/>
            <person name="Makalowski W."/>
            <person name="Marzo M."/>
            <person name="Matsuda M."/>
            <person name="Matzkin L."/>
            <person name="McAllister B."/>
            <person name="McBride C.S."/>
            <person name="McKernan B."/>
            <person name="McKernan K."/>
            <person name="Mendez-Lago M."/>
            <person name="Minx P."/>
            <person name="Mollenhauer M.U."/>
            <person name="Montooth K."/>
            <person name="Mount S.M."/>
            <person name="Mu X."/>
            <person name="Myers E."/>
            <person name="Negre B."/>
            <person name="Newfeld S."/>
            <person name="Nielsen R."/>
            <person name="Noor M.A."/>
            <person name="O'Grady P."/>
            <person name="Pachter L."/>
            <person name="Papaceit M."/>
            <person name="Parisi M.J."/>
            <person name="Parisi M."/>
            <person name="Parts L."/>
            <person name="Pedersen J.S."/>
            <person name="Pesole G."/>
            <person name="Phillippy A.M."/>
            <person name="Ponting C.P."/>
            <person name="Pop M."/>
            <person name="Porcelli D."/>
            <person name="Powell J.R."/>
            <person name="Prohaska S."/>
            <person name="Pruitt K."/>
            <person name="Puig M."/>
            <person name="Quesneville H."/>
            <person name="Ram K.R."/>
            <person name="Rand D."/>
            <person name="Rasmussen M.D."/>
            <person name="Reed L.K."/>
            <person name="Reenan R."/>
            <person name="Reily A."/>
            <person name="Remington K.A."/>
            <person name="Rieger T.T."/>
            <person name="Ritchie M.G."/>
            <person name="Robin C."/>
            <person name="Rogers Y.H."/>
            <person name="Rohde C."/>
            <person name="Rozas J."/>
            <person name="Rubenfield M.J."/>
            <person name="Ruiz A."/>
            <person name="Russo S."/>
            <person name="Salzberg S.L."/>
            <person name="Sanchez-Gracia A."/>
            <person name="Saranga D.J."/>
            <person name="Sato H."/>
            <person name="Schaeffer S.W."/>
            <person name="Schatz M.C."/>
            <person name="Schlenke T."/>
            <person name="Schwartz R."/>
            <person name="Segarra C."/>
            <person name="Singh R.S."/>
            <person name="Sirot L."/>
            <person name="Sirota M."/>
            <person name="Sisneros N.B."/>
            <person name="Smith C.D."/>
            <person name="Smith T.F."/>
            <person name="Spieth J."/>
            <person name="Stage D.E."/>
            <person name="Stark A."/>
            <person name="Stephan W."/>
            <person name="Strausberg R.L."/>
            <person name="Strempel S."/>
            <person name="Sturgill D."/>
            <person name="Sutton G."/>
            <person name="Sutton G.G."/>
            <person name="Tao W."/>
            <person name="Teichmann S."/>
            <person name="Tobari Y.N."/>
            <person name="Tomimura Y."/>
            <person name="Tsolas J.M."/>
            <person name="Valente V.L."/>
            <person name="Venter E."/>
            <person name="Venter J.C."/>
            <person name="Vicario S."/>
            <person name="Vieira F.G."/>
            <person name="Vilella A.J."/>
            <person name="Villasante A."/>
            <person name="Walenz B."/>
            <person name="Wang J."/>
            <person name="Wasserman M."/>
            <person name="Watts T."/>
            <person name="Wilson D."/>
            <person name="Wilson R.K."/>
            <person name="Wing R.A."/>
            <person name="Wolfner M.F."/>
            <person name="Wong A."/>
            <person name="Wong G.K."/>
            <person name="Wu C.I."/>
            <person name="Wu G."/>
            <person name="Yamamoto D."/>
            <person name="Yang H.P."/>
            <person name="Yang S.P."/>
            <person name="Yorke J.A."/>
            <person name="Yoshida K."/>
            <person name="Zdobnov E."/>
            <person name="Zhang P."/>
            <person name="Zhang Y."/>
            <person name="Zimin A.V."/>
            <person name="Baldwin J."/>
            <person name="Abdouelleil A."/>
            <person name="Abdulkadir J."/>
            <person name="Abebe A."/>
            <person name="Abera B."/>
            <person name="Abreu J."/>
            <person name="Acer S.C."/>
            <person name="Aftuck L."/>
            <person name="Alexander A."/>
            <person name="An P."/>
            <person name="Anderson E."/>
            <person name="Anderson S."/>
            <person name="Arachi H."/>
            <person name="Azer M."/>
            <person name="Bachantsang P."/>
            <person name="Barry A."/>
            <person name="Bayul T."/>
            <person name="Berlin A."/>
            <person name="Bessette D."/>
            <person name="Bloom T."/>
            <person name="Blye J."/>
            <person name="Boguslavskiy L."/>
            <person name="Bonnet C."/>
            <person name="Boukhgalter B."/>
            <person name="Bourzgui I."/>
            <person name="Brown A."/>
            <person name="Cahill P."/>
            <person name="Channer S."/>
            <person name="Cheshatsang Y."/>
            <person name="Chuda L."/>
            <person name="Citroen M."/>
            <person name="Collymore A."/>
            <person name="Cooke P."/>
            <person name="Costello M."/>
            <person name="D'Aco K."/>
            <person name="Daza R."/>
            <person name="De Haan G."/>
            <person name="DeGray S."/>
            <person name="DeMaso C."/>
            <person name="Dhargay N."/>
            <person name="Dooley K."/>
            <person name="Dooley E."/>
            <person name="Doricent M."/>
            <person name="Dorje P."/>
            <person name="Dorjee K."/>
            <person name="Dupes A."/>
            <person name="Elong R."/>
            <person name="Falk J."/>
            <person name="Farina A."/>
            <person name="Faro S."/>
            <person name="Ferguson D."/>
            <person name="Fisher S."/>
            <person name="Foley C.D."/>
            <person name="Franke A."/>
            <person name="Friedrich D."/>
            <person name="Gadbois L."/>
            <person name="Gearin G."/>
            <person name="Gearin C.R."/>
            <person name="Giannoukos G."/>
            <person name="Goode T."/>
            <person name="Graham J."/>
            <person name="Grandbois E."/>
            <person name="Grewal S."/>
            <person name="Gyaltsen K."/>
            <person name="Hafez N."/>
            <person name="Hagos B."/>
            <person name="Hall J."/>
            <person name="Henson C."/>
            <person name="Hollinger A."/>
            <person name="Honan T."/>
            <person name="Huard M.D."/>
            <person name="Hughes L."/>
            <person name="Hurhula B."/>
            <person name="Husby M.E."/>
            <person name="Kamat A."/>
            <person name="Kanga B."/>
            <person name="Kashin S."/>
            <person name="Khazanovich D."/>
            <person name="Kisner P."/>
            <person name="Lance K."/>
            <person name="Lara M."/>
            <person name="Lee W."/>
            <person name="Lennon N."/>
            <person name="Letendre F."/>
            <person name="LeVine R."/>
            <person name="Lipovsky A."/>
            <person name="Liu X."/>
            <person name="Liu J."/>
            <person name="Liu S."/>
            <person name="Lokyitsang T."/>
            <person name="Lokyitsang Y."/>
            <person name="Lubonja R."/>
            <person name="Lui A."/>
            <person name="MacDonald P."/>
            <person name="Magnisalis V."/>
            <person name="Maru K."/>
            <person name="Matthews C."/>
            <person name="McCusker W."/>
            <person name="McDonough S."/>
            <person name="Mehta T."/>
            <person name="Meldrim J."/>
            <person name="Meneus L."/>
            <person name="Mihai O."/>
            <person name="Mihalev A."/>
            <person name="Mihova T."/>
            <person name="Mittelman R."/>
            <person name="Mlenga V."/>
            <person name="Montmayeur A."/>
            <person name="Mulrain L."/>
            <person name="Navidi A."/>
            <person name="Naylor J."/>
            <person name="Negash T."/>
            <person name="Nguyen T."/>
            <person name="Nguyen N."/>
            <person name="Nicol R."/>
            <person name="Norbu C."/>
            <person name="Norbu N."/>
            <person name="Novod N."/>
            <person name="O'Neill B."/>
            <person name="Osman S."/>
            <person name="Markiewicz E."/>
            <person name="Oyono O.L."/>
            <person name="Patti C."/>
            <person name="Phunkhang P."/>
            <person name="Pierre F."/>
            <person name="Priest M."/>
            <person name="Raghuraman S."/>
            <person name="Rege F."/>
            <person name="Reyes R."/>
            <person name="Rise C."/>
            <person name="Rogov P."/>
            <person name="Ross K."/>
            <person name="Ryan E."/>
            <person name="Settipalli S."/>
            <person name="Shea T."/>
            <person name="Sherpa N."/>
            <person name="Shi L."/>
            <person name="Shih D."/>
            <person name="Sparrow T."/>
            <person name="Spaulding J."/>
            <person name="Stalker J."/>
            <person name="Stange-Thomann N."/>
            <person name="Stavropoulos S."/>
            <person name="Stone C."/>
            <person name="Strader C."/>
            <person name="Tesfaye S."/>
            <person name="Thomson T."/>
            <person name="Thoulutsang Y."/>
            <person name="Thoulutsang D."/>
            <person name="Topham K."/>
            <person name="Topping I."/>
            <person name="Tsamla T."/>
            <person name="Vassiliev H."/>
            <person name="Vo A."/>
            <person name="Wangchuk T."/>
            <person name="Wangdi T."/>
            <person name="Weiand M."/>
            <person name="Wilkinson J."/>
            <person name="Wilson A."/>
            <person name="Yadav S."/>
            <person name="Young G."/>
            <person name="Yu Q."/>
            <person name="Zembek L."/>
            <person name="Zhong D."/>
            <person name="Zimmer A."/>
            <person name="Zwirko Z."/>
            <person name="Jaffe D.B."/>
            <person name="Alvarez P."/>
            <person name="Brockman W."/>
            <person name="Butler J."/>
            <person name="Chin C."/>
            <person name="Gnerre S."/>
            <person name="Grabherr M."/>
            <person name="Kleber M."/>
            <person name="Mauceli E."/>
            <person name="MacCallum I."/>
        </authorList>
    </citation>
    <scope>NUCLEOTIDE SEQUENCE [LARGE SCALE GENOMIC DNA]</scope>
    <source>
        <strain evidence="2">Tucson 14030-0811.24</strain>
    </source>
</reference>
<dbReference type="InterPro" id="IPR045860">
    <property type="entry name" value="Snake_toxin-like_sf"/>
</dbReference>
<protein>
    <submittedName>
        <fullName evidence="1">Uncharacterized protein</fullName>
    </submittedName>
</protein>
<dbReference type="AlphaFoldDB" id="A0A0Q9WSC8"/>
<organism evidence="1 2">
    <name type="scientific">Drosophila willistoni</name>
    <name type="common">Fruit fly</name>
    <dbReference type="NCBI Taxonomy" id="7260"/>
    <lineage>
        <taxon>Eukaryota</taxon>
        <taxon>Metazoa</taxon>
        <taxon>Ecdysozoa</taxon>
        <taxon>Arthropoda</taxon>
        <taxon>Hexapoda</taxon>
        <taxon>Insecta</taxon>
        <taxon>Pterygota</taxon>
        <taxon>Neoptera</taxon>
        <taxon>Endopterygota</taxon>
        <taxon>Diptera</taxon>
        <taxon>Brachycera</taxon>
        <taxon>Muscomorpha</taxon>
        <taxon>Ephydroidea</taxon>
        <taxon>Drosophilidae</taxon>
        <taxon>Drosophila</taxon>
        <taxon>Sophophora</taxon>
    </lineage>
</organism>